<dbReference type="Proteomes" id="UP000317648">
    <property type="component" value="Chromosome"/>
</dbReference>
<keyword evidence="2" id="KW-1185">Reference proteome</keyword>
<dbReference type="EMBL" id="CP036433">
    <property type="protein sequence ID" value="QDU95178.1"/>
    <property type="molecule type" value="Genomic_DNA"/>
</dbReference>
<name>A0A518DTP3_9BACT</name>
<accession>A0A518DTP3</accession>
<organism evidence="1 2">
    <name type="scientific">Lignipirellula cremea</name>
    <dbReference type="NCBI Taxonomy" id="2528010"/>
    <lineage>
        <taxon>Bacteria</taxon>
        <taxon>Pseudomonadati</taxon>
        <taxon>Planctomycetota</taxon>
        <taxon>Planctomycetia</taxon>
        <taxon>Pirellulales</taxon>
        <taxon>Pirellulaceae</taxon>
        <taxon>Lignipirellula</taxon>
    </lineage>
</organism>
<dbReference type="AlphaFoldDB" id="A0A518DTP3"/>
<proteinExistence type="predicted"/>
<protein>
    <submittedName>
        <fullName evidence="1">Uncharacterized protein</fullName>
    </submittedName>
</protein>
<evidence type="ECO:0000313" key="1">
    <source>
        <dbReference type="EMBL" id="QDU95178.1"/>
    </source>
</evidence>
<reference evidence="1 2" key="1">
    <citation type="submission" date="2019-02" db="EMBL/GenBank/DDBJ databases">
        <title>Deep-cultivation of Planctomycetes and their phenomic and genomic characterization uncovers novel biology.</title>
        <authorList>
            <person name="Wiegand S."/>
            <person name="Jogler M."/>
            <person name="Boedeker C."/>
            <person name="Pinto D."/>
            <person name="Vollmers J."/>
            <person name="Rivas-Marin E."/>
            <person name="Kohn T."/>
            <person name="Peeters S.H."/>
            <person name="Heuer A."/>
            <person name="Rast P."/>
            <person name="Oberbeckmann S."/>
            <person name="Bunk B."/>
            <person name="Jeske O."/>
            <person name="Meyerdierks A."/>
            <person name="Storesund J.E."/>
            <person name="Kallscheuer N."/>
            <person name="Luecker S."/>
            <person name="Lage O.M."/>
            <person name="Pohl T."/>
            <person name="Merkel B.J."/>
            <person name="Hornburger P."/>
            <person name="Mueller R.-W."/>
            <person name="Bruemmer F."/>
            <person name="Labrenz M."/>
            <person name="Spormann A.M."/>
            <person name="Op den Camp H."/>
            <person name="Overmann J."/>
            <person name="Amann R."/>
            <person name="Jetten M.S.M."/>
            <person name="Mascher T."/>
            <person name="Medema M.H."/>
            <person name="Devos D.P."/>
            <person name="Kaster A.-K."/>
            <person name="Ovreas L."/>
            <person name="Rohde M."/>
            <person name="Galperin M.Y."/>
            <person name="Jogler C."/>
        </authorList>
    </citation>
    <scope>NUCLEOTIDE SEQUENCE [LARGE SCALE GENOMIC DNA]</scope>
    <source>
        <strain evidence="1 2">Pla85_3_4</strain>
    </source>
</reference>
<dbReference type="KEGG" id="lcre:Pla8534_29900"/>
<evidence type="ECO:0000313" key="2">
    <source>
        <dbReference type="Proteomes" id="UP000317648"/>
    </source>
</evidence>
<gene>
    <name evidence="1" type="ORF">Pla8534_29900</name>
</gene>
<sequence length="103" mass="11600">MESSRLFTGRAPCFFELDLEKEPEQSWTGAIHYMELVDCTEGAHTKLHSVLAPVVPRIGEMVTPQKGSRMRVVDVEHVVVSQGGNYQMIPYVYLETEEADEDG</sequence>